<keyword evidence="1" id="KW-0479">Metal-binding</keyword>
<gene>
    <name evidence="4" type="ORF">EW146_g9098</name>
</gene>
<reference evidence="4 5" key="1">
    <citation type="submission" date="2019-02" db="EMBL/GenBank/DDBJ databases">
        <title>Genome sequencing of the rare red list fungi Bondarzewia mesenterica.</title>
        <authorList>
            <person name="Buettner E."/>
            <person name="Kellner H."/>
        </authorList>
    </citation>
    <scope>NUCLEOTIDE SEQUENCE [LARGE SCALE GENOMIC DNA]</scope>
    <source>
        <strain evidence="4 5">DSM 108281</strain>
    </source>
</reference>
<feature type="compositionally biased region" description="Low complexity" evidence="2">
    <location>
        <begin position="117"/>
        <end position="137"/>
    </location>
</feature>
<dbReference type="InterPro" id="IPR013087">
    <property type="entry name" value="Znf_C2H2_type"/>
</dbReference>
<evidence type="ECO:0000313" key="4">
    <source>
        <dbReference type="EMBL" id="THH08134.1"/>
    </source>
</evidence>
<protein>
    <recommendedName>
        <fullName evidence="3">C2H2-type domain-containing protein</fullName>
    </recommendedName>
</protein>
<name>A0A4S4L9A6_9AGAM</name>
<evidence type="ECO:0000256" key="2">
    <source>
        <dbReference type="SAM" id="MobiDB-lite"/>
    </source>
</evidence>
<feature type="region of interest" description="Disordered" evidence="2">
    <location>
        <begin position="106"/>
        <end position="138"/>
    </location>
</feature>
<dbReference type="Gene3D" id="3.30.160.60">
    <property type="entry name" value="Classic Zinc Finger"/>
    <property type="match status" value="1"/>
</dbReference>
<proteinExistence type="predicted"/>
<dbReference type="GO" id="GO:0008270">
    <property type="term" value="F:zinc ion binding"/>
    <property type="evidence" value="ECO:0007669"/>
    <property type="project" value="UniProtKB-KW"/>
</dbReference>
<dbReference type="OrthoDB" id="6105938at2759"/>
<dbReference type="AlphaFoldDB" id="A0A4S4L9A6"/>
<dbReference type="Proteomes" id="UP000310158">
    <property type="component" value="Unassembled WGS sequence"/>
</dbReference>
<evidence type="ECO:0000259" key="3">
    <source>
        <dbReference type="PROSITE" id="PS50157"/>
    </source>
</evidence>
<dbReference type="PROSITE" id="PS50157">
    <property type="entry name" value="ZINC_FINGER_C2H2_2"/>
    <property type="match status" value="1"/>
</dbReference>
<dbReference type="EMBL" id="SGPL01000723">
    <property type="protein sequence ID" value="THH08134.1"/>
    <property type="molecule type" value="Genomic_DNA"/>
</dbReference>
<accession>A0A4S4L9A6</accession>
<keyword evidence="5" id="KW-1185">Reference proteome</keyword>
<organism evidence="4 5">
    <name type="scientific">Bondarzewia mesenterica</name>
    <dbReference type="NCBI Taxonomy" id="1095465"/>
    <lineage>
        <taxon>Eukaryota</taxon>
        <taxon>Fungi</taxon>
        <taxon>Dikarya</taxon>
        <taxon>Basidiomycota</taxon>
        <taxon>Agaricomycotina</taxon>
        <taxon>Agaricomycetes</taxon>
        <taxon>Russulales</taxon>
        <taxon>Bondarzewiaceae</taxon>
        <taxon>Bondarzewia</taxon>
    </lineage>
</organism>
<keyword evidence="1" id="KW-0862">Zinc</keyword>
<comment type="caution">
    <text evidence="4">The sequence shown here is derived from an EMBL/GenBank/DDBJ whole genome shotgun (WGS) entry which is preliminary data.</text>
</comment>
<sequence>MSQNHPRCTRCPTLGFASTEAFQQHVATQHPEFRCRVCDQVFGSDHLLEEHYRDSFRHPTCPECRISFVDDRALAEHVLAVFNPLLRDSTQLVLKSELIEEATDQLPSPMTPFSHHTAGPSSGTSQTQSSPRSTPTAHSCAEINDLMEGLFAPRTPEAVPRNNLPDSLPALQAVDSLRPALSVATHSQRSIHSPPDISKTQELQTIDNAANDDSSRKQPQESLEVLLAPQAPSFVRSLTSVSAHSLQSAARSAQDENFAMLRPRSYPDTPRGAYSAVSPVAQSIAERFKIPPVKYPLQSPVVEHSIFPILDRIINPGTASLDAGSDLRASLGLEIGRPNPVPPPVTVPPVDRFFSSPRSTVGNAVPQSKSFLKGQHSDDRTKVASSLKHRIDWEKCDVVI</sequence>
<evidence type="ECO:0000313" key="5">
    <source>
        <dbReference type="Proteomes" id="UP000310158"/>
    </source>
</evidence>
<feature type="domain" description="C2H2-type" evidence="3">
    <location>
        <begin position="33"/>
        <end position="58"/>
    </location>
</feature>
<keyword evidence="1" id="KW-0863">Zinc-finger</keyword>
<evidence type="ECO:0000256" key="1">
    <source>
        <dbReference type="PROSITE-ProRule" id="PRU00042"/>
    </source>
</evidence>
<dbReference type="SMART" id="SM00355">
    <property type="entry name" value="ZnF_C2H2"/>
    <property type="match status" value="3"/>
</dbReference>